<dbReference type="InterPro" id="IPR050534">
    <property type="entry name" value="Coronavir_polyprotein_1ab"/>
</dbReference>
<dbReference type="CDD" id="cd18809">
    <property type="entry name" value="SF1_C_RecD"/>
    <property type="match status" value="1"/>
</dbReference>
<dbReference type="Proteomes" id="UP000727056">
    <property type="component" value="Unassembled WGS sequence"/>
</dbReference>
<dbReference type="InterPro" id="IPR003593">
    <property type="entry name" value="AAA+_ATPase"/>
</dbReference>
<dbReference type="EC" id="5.6.2.3" evidence="3"/>
<dbReference type="InterPro" id="IPR003583">
    <property type="entry name" value="Hlx-hairpin-Hlx_DNA-bd_motif"/>
</dbReference>
<dbReference type="NCBIfam" id="TIGR01448">
    <property type="entry name" value="recD_rel"/>
    <property type="match status" value="1"/>
</dbReference>
<organism evidence="7 8">
    <name type="scientific">Streptomyces bohaiensis</name>
    <dbReference type="NCBI Taxonomy" id="1431344"/>
    <lineage>
        <taxon>Bacteria</taxon>
        <taxon>Bacillati</taxon>
        <taxon>Actinomycetota</taxon>
        <taxon>Actinomycetes</taxon>
        <taxon>Kitasatosporales</taxon>
        <taxon>Streptomycetaceae</taxon>
        <taxon>Streptomyces</taxon>
    </lineage>
</organism>
<keyword evidence="8" id="KW-1185">Reference proteome</keyword>
<dbReference type="InterPro" id="IPR027417">
    <property type="entry name" value="P-loop_NTPase"/>
</dbReference>
<keyword evidence="3" id="KW-0413">Isomerase</keyword>
<dbReference type="Pfam" id="PF18335">
    <property type="entry name" value="SH3_13"/>
    <property type="match status" value="1"/>
</dbReference>
<dbReference type="SUPFAM" id="SSF52540">
    <property type="entry name" value="P-loop containing nucleoside triphosphate hydrolases"/>
    <property type="match status" value="1"/>
</dbReference>
<gene>
    <name evidence="3" type="primary">recD2</name>
    <name evidence="7" type="ORF">HCN52_04690</name>
</gene>
<dbReference type="InterPro" id="IPR010994">
    <property type="entry name" value="RuvA_2-like"/>
</dbReference>
<protein>
    <recommendedName>
        <fullName evidence="3">ATP-dependent RecD2 DNA helicase</fullName>
        <ecNumber evidence="3">5.6.2.3</ecNumber>
    </recommendedName>
    <alternativeName>
        <fullName evidence="3">DNA 5'-3' helicase subunit RecD2</fullName>
    </alternativeName>
</protein>
<evidence type="ECO:0000256" key="1">
    <source>
        <dbReference type="ARBA" id="ARBA00022741"/>
    </source>
</evidence>
<dbReference type="SMART" id="SM00278">
    <property type="entry name" value="HhH1"/>
    <property type="match status" value="3"/>
</dbReference>
<dbReference type="InterPro" id="IPR006345">
    <property type="entry name" value="RecD2"/>
</dbReference>
<dbReference type="Gene3D" id="1.10.150.20">
    <property type="entry name" value="5' to 3' exonuclease, C-terminal subdomain"/>
    <property type="match status" value="1"/>
</dbReference>
<evidence type="ECO:0000256" key="3">
    <source>
        <dbReference type="HAMAP-Rule" id="MF_01488"/>
    </source>
</evidence>
<dbReference type="SMART" id="SM00382">
    <property type="entry name" value="AAA"/>
    <property type="match status" value="1"/>
</dbReference>
<dbReference type="RefSeq" id="WP_168087083.1">
    <property type="nucleotide sequence ID" value="NZ_BHZH01000219.1"/>
</dbReference>
<reference evidence="7 8" key="1">
    <citation type="submission" date="2020-03" db="EMBL/GenBank/DDBJ databases">
        <title>Draft genome of Streptomyces sp. ventii, isolated from the Axial Seamount in the Pacific Ocean, and resequencing of the two type strains Streptomyces lonarensis strain NCL 716 and Streptomyces bohaiensis strain 11A07.</title>
        <authorList>
            <person name="Loughran R.M."/>
            <person name="Pfannmuller K.M."/>
            <person name="Wasson B.J."/>
            <person name="Deadmond M.C."/>
            <person name="Paddock B.E."/>
            <person name="Koyack M.J."/>
            <person name="Gallegos D.A."/>
            <person name="Mitchell E.A."/>
            <person name="Ushijima B."/>
            <person name="Saw J.H."/>
            <person name="Mcphail K.L."/>
            <person name="Videau P."/>
        </authorList>
    </citation>
    <scope>NUCLEOTIDE SEQUENCE [LARGE SCALE GENOMIC DNA]</scope>
    <source>
        <strain evidence="7 8">11A07</strain>
    </source>
</reference>
<dbReference type="CDD" id="cd17933">
    <property type="entry name" value="DEXSc_RecD-like"/>
    <property type="match status" value="1"/>
</dbReference>
<keyword evidence="3" id="KW-0347">Helicase</keyword>
<dbReference type="Pfam" id="PF23139">
    <property type="entry name" value="OB_YrrC"/>
    <property type="match status" value="1"/>
</dbReference>
<feature type="domain" description="Helix-hairpin-helix DNA-binding motif class 1" evidence="5">
    <location>
        <begin position="120"/>
        <end position="139"/>
    </location>
</feature>
<evidence type="ECO:0000313" key="8">
    <source>
        <dbReference type="Proteomes" id="UP000727056"/>
    </source>
</evidence>
<sequence>MSRAVVEAVLERITYANEENGWTVARVDTGRGGDLLTVVGALLGAQVGESLRLEGRWGSHPTYGKQFVVENYTTVLPATVQGIRRYLGSGLIKGIGPKTAERIVDHFGTDTLDVIEEDAKQLIAVPGLGPKRTARIAEAWVEQKAIKEVMVFLQSVEVSTSIAVRIYKKYGDDSIAVVRDQPYRLAADVWGIGFLTADRIARAVGIPHDSPERVKAGLSHALSQSTDQGHCFLPEERLIADAVKLLQVDTGLVIECLGELAAEGEAVVREKVPHPEDPGDELTVVYLTPFHRAEVSLAAQLTRLLRAPDDRLAAFEGVDWEAALGWLALRTGAELAAEQRDAVRLALTRKVAVLTGGPGCGKSFTVRSVVELARAKRAKVVLAAPTGRAAKRLAELTGAEASTVHRLLELKPGGDAAYDRDRPLDADLVVVDEASMLDVLLANKLAKAVAPGAHLLLVGDVDQLPSVGAGEVLRDLLAEPGPVPAVRLTRIFRQAQQSGVVTNAHRINAGEHPLTRGLDDFFLFAEDDAEAAGLLTVDVVARRIPRRFGLDPRRDIQVLTPMHRGPAGAGALNGLLQEAVSPARPGLPEKRVGGRIFRVGDKVTQIRNNYDKGANGVFNGTGGTVTALDLDEQRLTVLTEEDEEVGYDFTELDELSHAYAVTIHRSQGSEYPCVVVPVTTSAWMMLQRNLLYTAVTRAKRLVVLVGSRRALGQAVRTVSAGRRFTALDARLDGRLVGRPGDRPPAGASGPAGGPIG</sequence>
<comment type="catalytic activity">
    <reaction evidence="3">
        <text>ATP + H2O = ADP + phosphate + H(+)</text>
        <dbReference type="Rhea" id="RHEA:13065"/>
        <dbReference type="ChEBI" id="CHEBI:15377"/>
        <dbReference type="ChEBI" id="CHEBI:15378"/>
        <dbReference type="ChEBI" id="CHEBI:30616"/>
        <dbReference type="ChEBI" id="CHEBI:43474"/>
        <dbReference type="ChEBI" id="CHEBI:456216"/>
        <dbReference type="EC" id="5.6.2.3"/>
    </reaction>
</comment>
<keyword evidence="1 3" id="KW-0547">Nucleotide-binding</keyword>
<evidence type="ECO:0000259" key="5">
    <source>
        <dbReference type="SMART" id="SM00278"/>
    </source>
</evidence>
<proteinExistence type="inferred from homology"/>
<evidence type="ECO:0000259" key="6">
    <source>
        <dbReference type="SMART" id="SM00382"/>
    </source>
</evidence>
<feature type="binding site" evidence="3">
    <location>
        <begin position="359"/>
        <end position="363"/>
    </location>
    <ligand>
        <name>ATP</name>
        <dbReference type="ChEBI" id="CHEBI:30616"/>
    </ligand>
</feature>
<dbReference type="Gene3D" id="1.10.10.2220">
    <property type="match status" value="1"/>
</dbReference>
<dbReference type="SUPFAM" id="SSF47781">
    <property type="entry name" value="RuvA domain 2-like"/>
    <property type="match status" value="1"/>
</dbReference>
<feature type="domain" description="Helix-hairpin-helix DNA-binding motif class 1" evidence="5">
    <location>
        <begin position="184"/>
        <end position="203"/>
    </location>
</feature>
<dbReference type="Pfam" id="PF14520">
    <property type="entry name" value="HHH_5"/>
    <property type="match status" value="1"/>
</dbReference>
<name>A0ABX1C4X4_9ACTN</name>
<dbReference type="Pfam" id="PF14490">
    <property type="entry name" value="HHH_RecD2"/>
    <property type="match status" value="1"/>
</dbReference>
<keyword evidence="2 3" id="KW-0067">ATP-binding</keyword>
<evidence type="ECO:0000256" key="4">
    <source>
        <dbReference type="SAM" id="MobiDB-lite"/>
    </source>
</evidence>
<evidence type="ECO:0000313" key="7">
    <source>
        <dbReference type="EMBL" id="NJQ14252.1"/>
    </source>
</evidence>
<dbReference type="PANTHER" id="PTHR43788:SF6">
    <property type="entry name" value="DNA HELICASE B"/>
    <property type="match status" value="1"/>
</dbReference>
<dbReference type="Gene3D" id="2.30.30.940">
    <property type="match status" value="1"/>
</dbReference>
<dbReference type="EMBL" id="JAAVJC010000019">
    <property type="protein sequence ID" value="NJQ14252.1"/>
    <property type="molecule type" value="Genomic_DNA"/>
</dbReference>
<feature type="region of interest" description="Disordered" evidence="4">
    <location>
        <begin position="735"/>
        <end position="756"/>
    </location>
</feature>
<dbReference type="InterPro" id="IPR055446">
    <property type="entry name" value="RecD2_N_OB"/>
</dbReference>
<dbReference type="InterPro" id="IPR041451">
    <property type="entry name" value="RecD2_SH13"/>
</dbReference>
<keyword evidence="3" id="KW-0238">DNA-binding</keyword>
<dbReference type="Pfam" id="PF13538">
    <property type="entry name" value="UvrD_C_2"/>
    <property type="match status" value="1"/>
</dbReference>
<feature type="domain" description="Helix-hairpin-helix DNA-binding motif class 1" evidence="5">
    <location>
        <begin position="92"/>
        <end position="106"/>
    </location>
</feature>
<dbReference type="InterPro" id="IPR029493">
    <property type="entry name" value="RecD2-like_HHH"/>
</dbReference>
<comment type="caution">
    <text evidence="7">The sequence shown here is derived from an EMBL/GenBank/DDBJ whole genome shotgun (WGS) entry which is preliminary data.</text>
</comment>
<keyword evidence="3" id="KW-0378">Hydrolase</keyword>
<dbReference type="InterPro" id="IPR027785">
    <property type="entry name" value="UvrD-like_helicase_C"/>
</dbReference>
<dbReference type="PANTHER" id="PTHR43788">
    <property type="entry name" value="DNA2/NAM7 HELICASE FAMILY MEMBER"/>
    <property type="match status" value="1"/>
</dbReference>
<evidence type="ECO:0000256" key="2">
    <source>
        <dbReference type="ARBA" id="ARBA00022840"/>
    </source>
</evidence>
<dbReference type="HAMAP" id="MF_01488">
    <property type="entry name" value="RecD2"/>
    <property type="match status" value="1"/>
</dbReference>
<accession>A0ABX1C4X4</accession>
<dbReference type="Pfam" id="PF13245">
    <property type="entry name" value="AAA_19"/>
    <property type="match status" value="1"/>
</dbReference>
<feature type="domain" description="AAA+ ATPase" evidence="6">
    <location>
        <begin position="348"/>
        <end position="545"/>
    </location>
</feature>
<dbReference type="Gene3D" id="3.40.50.300">
    <property type="entry name" value="P-loop containing nucleotide triphosphate hydrolases"/>
    <property type="match status" value="2"/>
</dbReference>
<comment type="function">
    <text evidence="3">DNA-dependent ATPase and ATP-dependent 5'-3' DNA helicase. Has no activity on blunt DNA or DNA with 3'-overhangs, requires at least 10 bases of 5'-ssDNA for helicase activity.</text>
</comment>
<comment type="similarity">
    <text evidence="3">Belongs to the RecD family. RecD2 subfamily.</text>
</comment>